<reference evidence="2" key="1">
    <citation type="submission" date="2015-11" db="EMBL/GenBank/DDBJ databases">
        <authorList>
            <person name="Varghese N."/>
        </authorList>
    </citation>
    <scope>NUCLEOTIDE SEQUENCE [LARGE SCALE GENOMIC DNA]</scope>
    <source>
        <strain evidence="2">DSM 45899</strain>
    </source>
</reference>
<evidence type="ECO:0000313" key="1">
    <source>
        <dbReference type="EMBL" id="CUU57850.1"/>
    </source>
</evidence>
<gene>
    <name evidence="1" type="ORF">Ga0074812_11552</name>
</gene>
<dbReference type="Gene3D" id="3.40.50.10540">
    <property type="entry name" value="Crotonobetainyl-coa:carnitine coa-transferase, domain 1"/>
    <property type="match status" value="1"/>
</dbReference>
<dbReference type="Gene3D" id="3.30.1540.10">
    <property type="entry name" value="formyl-coa transferase, domain 3"/>
    <property type="match status" value="1"/>
</dbReference>
<dbReference type="InterPro" id="IPR044855">
    <property type="entry name" value="CoA-Trfase_III_dom3_sf"/>
</dbReference>
<dbReference type="InterPro" id="IPR023606">
    <property type="entry name" value="CoA-Trfase_III_dom_1_sf"/>
</dbReference>
<dbReference type="SUPFAM" id="SSF89796">
    <property type="entry name" value="CoA-transferase family III (CaiB/BaiF)"/>
    <property type="match status" value="1"/>
</dbReference>
<protein>
    <submittedName>
        <fullName evidence="1">Crotonobetainyl-CoA:carnitine CoA-transferase CaiB</fullName>
    </submittedName>
</protein>
<keyword evidence="1" id="KW-0808">Transferase</keyword>
<dbReference type="GO" id="GO:0016740">
    <property type="term" value="F:transferase activity"/>
    <property type="evidence" value="ECO:0007669"/>
    <property type="project" value="UniProtKB-KW"/>
</dbReference>
<accession>A0A0S4QTR8</accession>
<keyword evidence="2" id="KW-1185">Reference proteome</keyword>
<dbReference type="PANTHER" id="PTHR48228">
    <property type="entry name" value="SUCCINYL-COA--D-CITRAMALATE COA-TRANSFERASE"/>
    <property type="match status" value="1"/>
</dbReference>
<dbReference type="PANTHER" id="PTHR48228:SF5">
    <property type="entry name" value="ALPHA-METHYLACYL-COA RACEMASE"/>
    <property type="match status" value="1"/>
</dbReference>
<dbReference type="InterPro" id="IPR003673">
    <property type="entry name" value="CoA-Trfase_fam_III"/>
</dbReference>
<proteinExistence type="predicted"/>
<dbReference type="Pfam" id="PF02515">
    <property type="entry name" value="CoA_transf_3"/>
    <property type="match status" value="1"/>
</dbReference>
<sequence>MLLPLQGVRVLDLSRTFPGAWCTRLLSDLGAEVIRVEAPGVGDMLRGPTGSTSAHVGLNRGKRSVTLDTRSGSGIEVLRRLVVTADAVVDSAPPAARAAAGFGYPQAAELNPRLVWVGLSAFGLDGPYAGRAGHEITFLGHSGALTAIAGQLPWMPQTPIAAPLAGAVASAALSAALVAAARTGSGSLFDVSIDDVATWLLAATPGRFSGIDSDAGWAAGRRLYRCADDRWVTVAAAEARTWHALCRVLDADDLVDRLWADEDEQVTMAERFEKVFATRPAADWVAVGSKATIGPVNDGVQLVDDPHVSARGTLVDIAGTLVPAAPFRLGAAGELQPAPPTGLPTLGEDTDDILRAAGVSDEELAQLRATGTI</sequence>
<dbReference type="AlphaFoldDB" id="A0A0S4QTR8"/>
<dbReference type="EMBL" id="FAOZ01000015">
    <property type="protein sequence ID" value="CUU57850.1"/>
    <property type="molecule type" value="Genomic_DNA"/>
</dbReference>
<name>A0A0S4QTR8_9ACTN</name>
<evidence type="ECO:0000313" key="2">
    <source>
        <dbReference type="Proteomes" id="UP000198802"/>
    </source>
</evidence>
<dbReference type="InterPro" id="IPR050509">
    <property type="entry name" value="CoA-transferase_III"/>
</dbReference>
<organism evidence="1 2">
    <name type="scientific">Parafrankia irregularis</name>
    <dbReference type="NCBI Taxonomy" id="795642"/>
    <lineage>
        <taxon>Bacteria</taxon>
        <taxon>Bacillati</taxon>
        <taxon>Actinomycetota</taxon>
        <taxon>Actinomycetes</taxon>
        <taxon>Frankiales</taxon>
        <taxon>Frankiaceae</taxon>
        <taxon>Parafrankia</taxon>
    </lineage>
</organism>
<dbReference type="Proteomes" id="UP000198802">
    <property type="component" value="Unassembled WGS sequence"/>
</dbReference>
<dbReference type="RefSeq" id="WP_091280005.1">
    <property type="nucleotide sequence ID" value="NZ_FAOZ01000015.1"/>
</dbReference>